<comment type="caution">
    <text evidence="2">The sequence shown here is derived from an EMBL/GenBank/DDBJ whole genome shotgun (WGS) entry which is preliminary data.</text>
</comment>
<feature type="signal peptide" evidence="1">
    <location>
        <begin position="1"/>
        <end position="19"/>
    </location>
</feature>
<evidence type="ECO:0000313" key="3">
    <source>
        <dbReference type="Proteomes" id="UP000693946"/>
    </source>
</evidence>
<sequence length="162" mass="17983">MINLLIVILLFPSSSSTLATSSSSSCGSLFSFLRPAFYSAAPLTSAGIIPIMQSLCPDGQRDEFGFLQYKNSTVTQLLERISEVVEQNRLFTSDRPGLGQELEMLQKHLETLSSTPLPTDYHFNSSQGLNTQPHFDVIFVYLPGFCYRSVNSVDCTKKEPCK</sequence>
<feature type="chain" id="PRO_5043831979" evidence="1">
    <location>
        <begin position="20"/>
        <end position="162"/>
    </location>
</feature>
<name>A0AAV6PAX5_SOLSE</name>
<dbReference type="Proteomes" id="UP000693946">
    <property type="component" value="Unassembled WGS sequence"/>
</dbReference>
<accession>A0AAV6PAX5</accession>
<evidence type="ECO:0000313" key="2">
    <source>
        <dbReference type="EMBL" id="KAG7454232.1"/>
    </source>
</evidence>
<organism evidence="2 3">
    <name type="scientific">Solea senegalensis</name>
    <name type="common">Senegalese sole</name>
    <dbReference type="NCBI Taxonomy" id="28829"/>
    <lineage>
        <taxon>Eukaryota</taxon>
        <taxon>Metazoa</taxon>
        <taxon>Chordata</taxon>
        <taxon>Craniata</taxon>
        <taxon>Vertebrata</taxon>
        <taxon>Euteleostomi</taxon>
        <taxon>Actinopterygii</taxon>
        <taxon>Neopterygii</taxon>
        <taxon>Teleostei</taxon>
        <taxon>Neoteleostei</taxon>
        <taxon>Acanthomorphata</taxon>
        <taxon>Carangaria</taxon>
        <taxon>Pleuronectiformes</taxon>
        <taxon>Pleuronectoidei</taxon>
        <taxon>Soleidae</taxon>
        <taxon>Solea</taxon>
    </lineage>
</organism>
<proteinExistence type="predicted"/>
<keyword evidence="3" id="KW-1185">Reference proteome</keyword>
<evidence type="ECO:0000256" key="1">
    <source>
        <dbReference type="SAM" id="SignalP"/>
    </source>
</evidence>
<dbReference type="AlphaFoldDB" id="A0AAV6PAX5"/>
<protein>
    <submittedName>
        <fullName evidence="2">Uncharacterized protein</fullName>
    </submittedName>
</protein>
<gene>
    <name evidence="2" type="ORF">JOB18_024566</name>
</gene>
<keyword evidence="1" id="KW-0732">Signal</keyword>
<reference evidence="2 3" key="1">
    <citation type="journal article" date="2021" name="Sci. Rep.">
        <title>Chromosome anchoring in Senegalese sole (Solea senegalensis) reveals sex-associated markers and genome rearrangements in flatfish.</title>
        <authorList>
            <person name="Guerrero-Cozar I."/>
            <person name="Gomez-Garrido J."/>
            <person name="Berbel C."/>
            <person name="Martinez-Blanch J.F."/>
            <person name="Alioto T."/>
            <person name="Claros M.G."/>
            <person name="Gagnaire P.A."/>
            <person name="Manchado M."/>
        </authorList>
    </citation>
    <scope>NUCLEOTIDE SEQUENCE [LARGE SCALE GENOMIC DNA]</scope>
    <source>
        <strain evidence="2">Sse05_10M</strain>
    </source>
</reference>
<dbReference type="EMBL" id="JAGKHQ010001611">
    <property type="protein sequence ID" value="KAG7454232.1"/>
    <property type="molecule type" value="Genomic_DNA"/>
</dbReference>